<sequence>MEPINTVVKGTPSSCRSAADLLGQIDRGVYDTGSAINRARSESESCWAGDAGDAFRQAMSQRGKYADDLAEAAGRAEKALKAFADELQTVIGLIKQARSVAAEHGVTVTPSTIESPGPAPQAPAAPDDPTALPVAPTHEYEAYRAAKGAYDRKVKGYEEAKATVDQARKKEAEAHKALTSAMDYESGLLESLQKGALWSLVGVNHGLITQPQMTADAFRTKAASFVDQAAKAGQAANDPALTASQRAHYLSLQEKFTEKANNASTRAANTQVAADRLHRRIGVGPKTARVLGKTVGKRIPVVGTGVSVGLQVEAVVNDGKPVGKAAANVGGGLVGGIAAGAAVGGMVGGPVGVIVGVGVGAIGSGIGSWLGEEGYDAATEGESG</sequence>
<organism evidence="2 3">
    <name type="scientific">Saccharopolyspora griseoalba</name>
    <dbReference type="NCBI Taxonomy" id="1431848"/>
    <lineage>
        <taxon>Bacteria</taxon>
        <taxon>Bacillati</taxon>
        <taxon>Actinomycetota</taxon>
        <taxon>Actinomycetes</taxon>
        <taxon>Pseudonocardiales</taxon>
        <taxon>Pseudonocardiaceae</taxon>
        <taxon>Saccharopolyspora</taxon>
    </lineage>
</organism>
<evidence type="ECO:0000256" key="1">
    <source>
        <dbReference type="SAM" id="MobiDB-lite"/>
    </source>
</evidence>
<protein>
    <submittedName>
        <fullName evidence="2">WXG100 family type VII secretion target</fullName>
    </submittedName>
</protein>
<proteinExistence type="predicted"/>
<accession>A0ABW2LL06</accession>
<reference evidence="3" key="1">
    <citation type="journal article" date="2019" name="Int. J. Syst. Evol. Microbiol.">
        <title>The Global Catalogue of Microorganisms (GCM) 10K type strain sequencing project: providing services to taxonomists for standard genome sequencing and annotation.</title>
        <authorList>
            <consortium name="The Broad Institute Genomics Platform"/>
            <consortium name="The Broad Institute Genome Sequencing Center for Infectious Disease"/>
            <person name="Wu L."/>
            <person name="Ma J."/>
        </authorList>
    </citation>
    <scope>NUCLEOTIDE SEQUENCE [LARGE SCALE GENOMIC DNA]</scope>
    <source>
        <strain evidence="3">WLHS5</strain>
    </source>
</reference>
<evidence type="ECO:0000313" key="2">
    <source>
        <dbReference type="EMBL" id="MFC7342043.1"/>
    </source>
</evidence>
<dbReference type="Gene3D" id="1.10.287.1060">
    <property type="entry name" value="ESAT-6-like"/>
    <property type="match status" value="1"/>
</dbReference>
<comment type="caution">
    <text evidence="2">The sequence shown here is derived from an EMBL/GenBank/DDBJ whole genome shotgun (WGS) entry which is preliminary data.</text>
</comment>
<dbReference type="Pfam" id="PF06013">
    <property type="entry name" value="WXG100"/>
    <property type="match status" value="1"/>
</dbReference>
<feature type="region of interest" description="Disordered" evidence="1">
    <location>
        <begin position="106"/>
        <end position="131"/>
    </location>
</feature>
<dbReference type="Proteomes" id="UP001596504">
    <property type="component" value="Unassembled WGS sequence"/>
</dbReference>
<gene>
    <name evidence="2" type="ORF">ACFQRI_11540</name>
</gene>
<dbReference type="EMBL" id="JBHTCJ010000005">
    <property type="protein sequence ID" value="MFC7342043.1"/>
    <property type="molecule type" value="Genomic_DNA"/>
</dbReference>
<dbReference type="InterPro" id="IPR010310">
    <property type="entry name" value="T7SS_ESAT-6-like"/>
</dbReference>
<evidence type="ECO:0000313" key="3">
    <source>
        <dbReference type="Proteomes" id="UP001596504"/>
    </source>
</evidence>
<keyword evidence="3" id="KW-1185">Reference proteome</keyword>
<dbReference type="SUPFAM" id="SSF140453">
    <property type="entry name" value="EsxAB dimer-like"/>
    <property type="match status" value="1"/>
</dbReference>
<dbReference type="RefSeq" id="WP_380667532.1">
    <property type="nucleotide sequence ID" value="NZ_JBHTCJ010000005.1"/>
</dbReference>
<name>A0ABW2LL06_9PSEU</name>
<dbReference type="InterPro" id="IPR036689">
    <property type="entry name" value="ESAT-6-like_sf"/>
</dbReference>